<reference evidence="1" key="2">
    <citation type="submission" date="2022-01" db="EMBL/GenBank/DDBJ databases">
        <authorList>
            <person name="Yamashiro T."/>
            <person name="Shiraishi A."/>
            <person name="Satake H."/>
            <person name="Nakayama K."/>
        </authorList>
    </citation>
    <scope>NUCLEOTIDE SEQUENCE</scope>
</reference>
<evidence type="ECO:0000313" key="1">
    <source>
        <dbReference type="EMBL" id="GJU06796.1"/>
    </source>
</evidence>
<reference evidence="1" key="1">
    <citation type="journal article" date="2022" name="Int. J. Mol. Sci.">
        <title>Draft Genome of Tanacetum Coccineum: Genomic Comparison of Closely Related Tanacetum-Family Plants.</title>
        <authorList>
            <person name="Yamashiro T."/>
            <person name="Shiraishi A."/>
            <person name="Nakayama K."/>
            <person name="Satake H."/>
        </authorList>
    </citation>
    <scope>NUCLEOTIDE SEQUENCE</scope>
</reference>
<protein>
    <submittedName>
        <fullName evidence="1">Uncharacterized protein</fullName>
    </submittedName>
</protein>
<sequence length="90" mass="10078">MPKSAWTEKDQIDNFLKERRLMRSLESSLVGDCSQGDLQLRQKNHMILSYDVLIIQELMMGDDGDAIDDVESSGGGDGALYRIFGSLHSE</sequence>
<proteinExistence type="predicted"/>
<evidence type="ECO:0000313" key="2">
    <source>
        <dbReference type="Proteomes" id="UP001151760"/>
    </source>
</evidence>
<keyword evidence="2" id="KW-1185">Reference proteome</keyword>
<accession>A0ABQ5J3A9</accession>
<dbReference type="Proteomes" id="UP001151760">
    <property type="component" value="Unassembled WGS sequence"/>
</dbReference>
<gene>
    <name evidence="1" type="ORF">Tco_1123226</name>
</gene>
<name>A0ABQ5J3A9_9ASTR</name>
<comment type="caution">
    <text evidence="1">The sequence shown here is derived from an EMBL/GenBank/DDBJ whole genome shotgun (WGS) entry which is preliminary data.</text>
</comment>
<organism evidence="1 2">
    <name type="scientific">Tanacetum coccineum</name>
    <dbReference type="NCBI Taxonomy" id="301880"/>
    <lineage>
        <taxon>Eukaryota</taxon>
        <taxon>Viridiplantae</taxon>
        <taxon>Streptophyta</taxon>
        <taxon>Embryophyta</taxon>
        <taxon>Tracheophyta</taxon>
        <taxon>Spermatophyta</taxon>
        <taxon>Magnoliopsida</taxon>
        <taxon>eudicotyledons</taxon>
        <taxon>Gunneridae</taxon>
        <taxon>Pentapetalae</taxon>
        <taxon>asterids</taxon>
        <taxon>campanulids</taxon>
        <taxon>Asterales</taxon>
        <taxon>Asteraceae</taxon>
        <taxon>Asteroideae</taxon>
        <taxon>Anthemideae</taxon>
        <taxon>Anthemidinae</taxon>
        <taxon>Tanacetum</taxon>
    </lineage>
</organism>
<dbReference type="EMBL" id="BQNB010021476">
    <property type="protein sequence ID" value="GJU06796.1"/>
    <property type="molecule type" value="Genomic_DNA"/>
</dbReference>